<proteinExistence type="predicted"/>
<protein>
    <submittedName>
        <fullName evidence="1">Uncharacterized protein</fullName>
    </submittedName>
</protein>
<accession>A0A067XRD3</accession>
<name>A0A067XRD3_9BACT</name>
<evidence type="ECO:0000313" key="1">
    <source>
        <dbReference type="EMBL" id="AGT45845.1"/>
    </source>
</evidence>
<dbReference type="AlphaFoldDB" id="A0A067XRD3"/>
<reference evidence="1" key="1">
    <citation type="submission" date="2013-03" db="EMBL/GenBank/DDBJ databases">
        <authorList>
            <person name="Tan H."/>
            <person name="Mooij M.J."/>
            <person name="Barret M."/>
            <person name="O'Gara F."/>
        </authorList>
    </citation>
    <scope>NUCLEOTIDE SEQUENCE</scope>
</reference>
<gene>
    <name evidence="1" type="ORF">PPT_M2_37</name>
</gene>
<organism evidence="1">
    <name type="scientific">uncultured marine bacterium PPT_M2</name>
    <dbReference type="NCBI Taxonomy" id="1381397"/>
    <lineage>
        <taxon>Bacteria</taxon>
        <taxon>environmental samples</taxon>
    </lineage>
</organism>
<dbReference type="EMBL" id="KC770996">
    <property type="protein sequence ID" value="AGT45845.1"/>
    <property type="molecule type" value="Genomic_DNA"/>
</dbReference>
<sequence length="346" mass="38473">MGIPQRWQVTFDFWFHAACSVPGQANHRDGVEESDRDKQPFPIWGKGEVVRSGTPKLAILHFGCAHIKTPGHLAIGFRSRVVVDQADQIGVLHCHGDDLPGRMHSHMAGMAAGRRGACLLQPDREMRRLASREIDHRDSRAIVETDVEGLPVGRKRRGVGILGRQGRMSRIRVEIEHAIHALEGAAELHGSVAQRECSVDQVFAGIVRIGLHRQARRRGRRIVVAHAFRQGHIGRTDLNESDWMQTSFANQKDPDAVLSAIAEFRVFSRRGQREIQVLSIRAESNAIKGSTDISRPVKIQPGARLGKVRDKPGHPVVDGNRFSEPRSRMAIAVIQESHITTIRTDG</sequence>